<dbReference type="STRING" id="2034155.BMI79_20885"/>
<keyword evidence="2" id="KW-1185">Reference proteome</keyword>
<evidence type="ECO:0000313" key="2">
    <source>
        <dbReference type="Proteomes" id="UP000216021"/>
    </source>
</evidence>
<reference evidence="1 2" key="1">
    <citation type="submission" date="2016-11" db="EMBL/GenBank/DDBJ databases">
        <title>Rahnella oryzae sp. nov., isolated from rice root.</title>
        <authorList>
            <person name="Zhang X.-X."/>
            <person name="Zhang J."/>
        </authorList>
    </citation>
    <scope>NUCLEOTIDE SEQUENCE [LARGE SCALE GENOMIC DNA]</scope>
    <source>
        <strain evidence="1 2">J11-6</strain>
    </source>
</reference>
<dbReference type="RefSeq" id="WP_076944197.1">
    <property type="nucleotide sequence ID" value="NZ_MOXD01000017.1"/>
</dbReference>
<evidence type="ECO:0000313" key="1">
    <source>
        <dbReference type="EMBL" id="OMQ19939.1"/>
    </source>
</evidence>
<sequence length="210" mass="23994">MKTTKRNHGSPWTLQELEYVEKHYSKMSCADIGESLGRSANAVRAIAQKLGYAPQKTPDWSDGETDILRATYGTDLEVDEICAMLPARSAVSVVIKARKLGLTRPEPFWQQRELKILRRYYPSEGKKVVARLSGRSNHSVILKAARLGIIYQGNKNYRKWSEDELLLLAQNHSLPIAQLCTLFPERSLKSVEFAQTKYRKRQTNAKWPKC</sequence>
<comment type="caution">
    <text evidence="1">The sequence shown here is derived from an EMBL/GenBank/DDBJ whole genome shotgun (WGS) entry which is preliminary data.</text>
</comment>
<organism evidence="1 2">
    <name type="scientific">Serratia oryzae</name>
    <dbReference type="NCBI Taxonomy" id="2034155"/>
    <lineage>
        <taxon>Bacteria</taxon>
        <taxon>Pseudomonadati</taxon>
        <taxon>Pseudomonadota</taxon>
        <taxon>Gammaproteobacteria</taxon>
        <taxon>Enterobacterales</taxon>
        <taxon>Yersiniaceae</taxon>
        <taxon>Serratia</taxon>
    </lineage>
</organism>
<gene>
    <name evidence="1" type="ORF">BMI79_20885</name>
</gene>
<accession>A0A1S8CED4</accession>
<dbReference type="OrthoDB" id="6174079at2"/>
<dbReference type="AlphaFoldDB" id="A0A1S8CED4"/>
<protein>
    <submittedName>
        <fullName evidence="1">Uncharacterized protein</fullName>
    </submittedName>
</protein>
<name>A0A1S8CED4_9GAMM</name>
<dbReference type="EMBL" id="MOXD01000017">
    <property type="protein sequence ID" value="OMQ19939.1"/>
    <property type="molecule type" value="Genomic_DNA"/>
</dbReference>
<dbReference type="Proteomes" id="UP000216021">
    <property type="component" value="Unassembled WGS sequence"/>
</dbReference>
<proteinExistence type="predicted"/>